<dbReference type="GO" id="GO:0008810">
    <property type="term" value="F:cellulase activity"/>
    <property type="evidence" value="ECO:0007669"/>
    <property type="project" value="UniProtKB-EC"/>
</dbReference>
<dbReference type="AlphaFoldDB" id="A0AA40DR95"/>
<name>A0AA40DR95_9PEZI</name>
<accession>A0AA40DR95</accession>
<evidence type="ECO:0000256" key="5">
    <source>
        <dbReference type="ARBA" id="ARBA00023180"/>
    </source>
</evidence>
<dbReference type="PRINTS" id="PR00734">
    <property type="entry name" value="GLHYDRLASE7"/>
</dbReference>
<sequence length="418" mass="43620">MSLATILIVFGLLSLALSQQIGSKIPEVHPKLTTYKCTKAGGCTAHNTSVVIDPDWRLVTAVGADGGICKEPAFVGGLNKTLCPDAATCARNCALEGVNYTAMGVRTTNNNGQAGSLTLNMYVDDVPVSPRVYLLGADGADYADLQLVSQEIAFDADVSKLPCGMNGALYLSEMEMTGGRGDLNPAGAAMGTGYCDAQCPTGYTWINGIANLNSTGACCSEMDLWEANSAATKYTPHTCTKSGLYRCAGDDCGVEGVCAHTGCGFNTYVQGHKEFYAPGGTVDTRRPFTVVTQFVSADNSPRGELVEIWRLYVQDGKVIPNPPAVSGKGDSLTAAFCGTGTAFASHGGMKAMGEALARGMVLVFSIWNDANGFMGWLDGGSNGPCSATDGNPDNIKATTPDTSVVFSNIKWGDIGSTY</sequence>
<dbReference type="CDD" id="cd07999">
    <property type="entry name" value="GH7_CBH_EG"/>
    <property type="match status" value="1"/>
</dbReference>
<keyword evidence="8 9" id="KW-0624">Polysaccharide degradation</keyword>
<keyword evidence="6" id="KW-0119">Carbohydrate metabolism</keyword>
<evidence type="ECO:0000256" key="6">
    <source>
        <dbReference type="ARBA" id="ARBA00023277"/>
    </source>
</evidence>
<evidence type="ECO:0000256" key="10">
    <source>
        <dbReference type="SAM" id="SignalP"/>
    </source>
</evidence>
<keyword evidence="10" id="KW-0732">Signal</keyword>
<dbReference type="InterPro" id="IPR013320">
    <property type="entry name" value="ConA-like_dom_sf"/>
</dbReference>
<evidence type="ECO:0000256" key="8">
    <source>
        <dbReference type="ARBA" id="ARBA00023326"/>
    </source>
</evidence>
<dbReference type="SUPFAM" id="SSF49899">
    <property type="entry name" value="Concanavalin A-like lectins/glucanases"/>
    <property type="match status" value="1"/>
</dbReference>
<dbReference type="InterPro" id="IPR001722">
    <property type="entry name" value="Glyco_hydro_7"/>
</dbReference>
<dbReference type="EMBL" id="JAUIRO010000005">
    <property type="protein sequence ID" value="KAK0712610.1"/>
    <property type="molecule type" value="Genomic_DNA"/>
</dbReference>
<evidence type="ECO:0000313" key="11">
    <source>
        <dbReference type="EMBL" id="KAK0712610.1"/>
    </source>
</evidence>
<evidence type="ECO:0000256" key="7">
    <source>
        <dbReference type="ARBA" id="ARBA00023295"/>
    </source>
</evidence>
<keyword evidence="12" id="KW-1185">Reference proteome</keyword>
<dbReference type="PANTHER" id="PTHR33753">
    <property type="entry name" value="1,4-BETA-D-GLUCAN CELLOBIOHYDROLASE B"/>
    <property type="match status" value="1"/>
</dbReference>
<evidence type="ECO:0000256" key="2">
    <source>
        <dbReference type="ARBA" id="ARBA00006044"/>
    </source>
</evidence>
<dbReference type="GO" id="GO:0030245">
    <property type="term" value="P:cellulose catabolic process"/>
    <property type="evidence" value="ECO:0007669"/>
    <property type="project" value="UniProtKB-KW"/>
</dbReference>
<reference evidence="11" key="1">
    <citation type="submission" date="2023-06" db="EMBL/GenBank/DDBJ databases">
        <title>Genome-scale phylogeny and comparative genomics of the fungal order Sordariales.</title>
        <authorList>
            <consortium name="Lawrence Berkeley National Laboratory"/>
            <person name="Hensen N."/>
            <person name="Bonometti L."/>
            <person name="Westerberg I."/>
            <person name="Brannstrom I.O."/>
            <person name="Guillou S."/>
            <person name="Cros-Aarteil S."/>
            <person name="Calhoun S."/>
            <person name="Haridas S."/>
            <person name="Kuo A."/>
            <person name="Mondo S."/>
            <person name="Pangilinan J."/>
            <person name="Riley R."/>
            <person name="LaButti K."/>
            <person name="Andreopoulos B."/>
            <person name="Lipzen A."/>
            <person name="Chen C."/>
            <person name="Yanf M."/>
            <person name="Daum C."/>
            <person name="Ng V."/>
            <person name="Clum A."/>
            <person name="Steindorff A."/>
            <person name="Ohm R."/>
            <person name="Martin F."/>
            <person name="Silar P."/>
            <person name="Natvig D."/>
            <person name="Lalanne C."/>
            <person name="Gautier V."/>
            <person name="Ament-velasquez S.L."/>
            <person name="Kruys A."/>
            <person name="Hutchinson M.I."/>
            <person name="Powell A.J."/>
            <person name="Barry K."/>
            <person name="Miller A.N."/>
            <person name="Grigoriev I.V."/>
            <person name="Debuchy R."/>
            <person name="Gladieux P."/>
            <person name="Thoren M.H."/>
            <person name="Johannesson H."/>
        </authorList>
    </citation>
    <scope>NUCLEOTIDE SEQUENCE</scope>
    <source>
        <strain evidence="11">SMH2392-1A</strain>
    </source>
</reference>
<keyword evidence="5" id="KW-0325">Glycoprotein</keyword>
<evidence type="ECO:0000256" key="1">
    <source>
        <dbReference type="ARBA" id="ARBA00000966"/>
    </source>
</evidence>
<keyword evidence="4 9" id="KW-0136">Cellulose degradation</keyword>
<comment type="caution">
    <text evidence="11">The sequence shown here is derived from an EMBL/GenBank/DDBJ whole genome shotgun (WGS) entry which is preliminary data.</text>
</comment>
<evidence type="ECO:0000256" key="4">
    <source>
        <dbReference type="ARBA" id="ARBA00023001"/>
    </source>
</evidence>
<dbReference type="Gene3D" id="2.70.100.10">
    <property type="entry name" value="Glycoside hydrolase, family 7, domain"/>
    <property type="match status" value="1"/>
</dbReference>
<dbReference type="EC" id="3.2.1.-" evidence="9"/>
<feature type="chain" id="PRO_5041426847" description="Glucanase" evidence="10">
    <location>
        <begin position="19"/>
        <end position="418"/>
    </location>
</feature>
<dbReference type="PANTHER" id="PTHR33753:SF1">
    <property type="entry name" value="ENDO-BETA-1,4-GLUCANASE CELB"/>
    <property type="match status" value="1"/>
</dbReference>
<keyword evidence="3 9" id="KW-0378">Hydrolase</keyword>
<evidence type="ECO:0000256" key="9">
    <source>
        <dbReference type="RuleBase" id="RU361164"/>
    </source>
</evidence>
<comment type="similarity">
    <text evidence="2 9">Belongs to the glycosyl hydrolase 7 (cellulase C) family.</text>
</comment>
<feature type="signal peptide" evidence="10">
    <location>
        <begin position="1"/>
        <end position="18"/>
    </location>
</feature>
<keyword evidence="7 9" id="KW-0326">Glycosidase</keyword>
<dbReference type="Proteomes" id="UP001172101">
    <property type="component" value="Unassembled WGS sequence"/>
</dbReference>
<gene>
    <name evidence="11" type="ORF">B0T26DRAFT_780002</name>
</gene>
<evidence type="ECO:0000313" key="12">
    <source>
        <dbReference type="Proteomes" id="UP001172101"/>
    </source>
</evidence>
<evidence type="ECO:0000256" key="3">
    <source>
        <dbReference type="ARBA" id="ARBA00022801"/>
    </source>
</evidence>
<proteinExistence type="inferred from homology"/>
<comment type="catalytic activity">
    <reaction evidence="1">
        <text>Endohydrolysis of (1-&gt;4)-beta-D-glucosidic linkages in cellulose, lichenin and cereal beta-D-glucans.</text>
        <dbReference type="EC" id="3.2.1.4"/>
    </reaction>
</comment>
<organism evidence="11 12">
    <name type="scientific">Lasiosphaeria miniovina</name>
    <dbReference type="NCBI Taxonomy" id="1954250"/>
    <lineage>
        <taxon>Eukaryota</taxon>
        <taxon>Fungi</taxon>
        <taxon>Dikarya</taxon>
        <taxon>Ascomycota</taxon>
        <taxon>Pezizomycotina</taxon>
        <taxon>Sordariomycetes</taxon>
        <taxon>Sordariomycetidae</taxon>
        <taxon>Sordariales</taxon>
        <taxon>Lasiosphaeriaceae</taxon>
        <taxon>Lasiosphaeria</taxon>
    </lineage>
</organism>
<dbReference type="Pfam" id="PF00840">
    <property type="entry name" value="Glyco_hydro_7"/>
    <property type="match status" value="1"/>
</dbReference>
<dbReference type="InterPro" id="IPR037019">
    <property type="entry name" value="Glyco_hydro_7_sf"/>
</dbReference>
<protein>
    <recommendedName>
        <fullName evidence="9">Glucanase</fullName>
        <ecNumber evidence="9">3.2.1.-</ecNumber>
    </recommendedName>
</protein>
<dbReference type="GeneID" id="85329949"/>
<dbReference type="RefSeq" id="XP_060293933.1">
    <property type="nucleotide sequence ID" value="XM_060446679.1"/>
</dbReference>